<dbReference type="Pfam" id="PF01636">
    <property type="entry name" value="APH"/>
    <property type="match status" value="1"/>
</dbReference>
<accession>A0ABU0DVX8</accession>
<dbReference type="Proteomes" id="UP001236723">
    <property type="component" value="Unassembled WGS sequence"/>
</dbReference>
<keyword evidence="3" id="KW-1185">Reference proteome</keyword>
<dbReference type="RefSeq" id="WP_307069116.1">
    <property type="nucleotide sequence ID" value="NZ_JAUSUP010000009.1"/>
</dbReference>
<organism evidence="2 3">
    <name type="scientific">Alkalibacillus filiformis</name>
    <dbReference type="NCBI Taxonomy" id="200990"/>
    <lineage>
        <taxon>Bacteria</taxon>
        <taxon>Bacillati</taxon>
        <taxon>Bacillota</taxon>
        <taxon>Bacilli</taxon>
        <taxon>Bacillales</taxon>
        <taxon>Bacillaceae</taxon>
        <taxon>Alkalibacillus</taxon>
    </lineage>
</organism>
<evidence type="ECO:0000259" key="1">
    <source>
        <dbReference type="Pfam" id="PF01636"/>
    </source>
</evidence>
<dbReference type="EMBL" id="JAUSUP010000009">
    <property type="protein sequence ID" value="MDQ0352494.1"/>
    <property type="molecule type" value="Genomic_DNA"/>
</dbReference>
<dbReference type="InterPro" id="IPR002575">
    <property type="entry name" value="Aminoglycoside_PTrfase"/>
</dbReference>
<comment type="caution">
    <text evidence="2">The sequence shown here is derived from an EMBL/GenBank/DDBJ whole genome shotgun (WGS) entry which is preliminary data.</text>
</comment>
<protein>
    <submittedName>
        <fullName evidence="2">Aminoglycoside phosphotransferase (APT) family kinase protein</fullName>
    </submittedName>
</protein>
<dbReference type="InterPro" id="IPR011009">
    <property type="entry name" value="Kinase-like_dom_sf"/>
</dbReference>
<evidence type="ECO:0000313" key="2">
    <source>
        <dbReference type="EMBL" id="MDQ0352494.1"/>
    </source>
</evidence>
<dbReference type="GO" id="GO:0016301">
    <property type="term" value="F:kinase activity"/>
    <property type="evidence" value="ECO:0007669"/>
    <property type="project" value="UniProtKB-KW"/>
</dbReference>
<sequence>MERSLKDLQASQVISENTYGKLSKTLLEANKLCQQLTSTQVPPALDHGDFFGGNIIVQDGKTIIYDWSDCAISHPFFSMTVIFDEIMEVFSEDVAHDLLEEYLGNWTRFGCIDDLKKEFMLVKKVAPLYYLTIYQQFIVPHFNDNWDQEQIVNSYVDQWLKNF</sequence>
<reference evidence="2 3" key="1">
    <citation type="submission" date="2023-07" db="EMBL/GenBank/DDBJ databases">
        <title>Genomic Encyclopedia of Type Strains, Phase IV (KMG-IV): sequencing the most valuable type-strain genomes for metagenomic binning, comparative biology and taxonomic classification.</title>
        <authorList>
            <person name="Goeker M."/>
        </authorList>
    </citation>
    <scope>NUCLEOTIDE SEQUENCE [LARGE SCALE GENOMIC DNA]</scope>
    <source>
        <strain evidence="2 3">DSM 15448</strain>
    </source>
</reference>
<keyword evidence="2" id="KW-0418">Kinase</keyword>
<keyword evidence="2" id="KW-0808">Transferase</keyword>
<feature type="domain" description="Aminoglycoside phosphotransferase" evidence="1">
    <location>
        <begin position="26"/>
        <end position="108"/>
    </location>
</feature>
<evidence type="ECO:0000313" key="3">
    <source>
        <dbReference type="Proteomes" id="UP001236723"/>
    </source>
</evidence>
<proteinExistence type="predicted"/>
<dbReference type="Gene3D" id="3.90.1200.10">
    <property type="match status" value="1"/>
</dbReference>
<name>A0ABU0DVX8_9BACI</name>
<dbReference type="SUPFAM" id="SSF56112">
    <property type="entry name" value="Protein kinase-like (PK-like)"/>
    <property type="match status" value="1"/>
</dbReference>
<gene>
    <name evidence="2" type="ORF">J2R98_002339</name>
</gene>